<dbReference type="EMBL" id="QNGE01006474">
    <property type="protein sequence ID" value="KAA3671428.1"/>
    <property type="molecule type" value="Genomic_DNA"/>
</dbReference>
<dbReference type="AlphaFoldDB" id="A0A5J4N7H2"/>
<keyword evidence="2 3" id="KW-1015">Disulfide bond</keyword>
<organism evidence="5 6">
    <name type="scientific">Paragonimus westermani</name>
    <dbReference type="NCBI Taxonomy" id="34504"/>
    <lineage>
        <taxon>Eukaryota</taxon>
        <taxon>Metazoa</taxon>
        <taxon>Spiralia</taxon>
        <taxon>Lophotrochozoa</taxon>
        <taxon>Platyhelminthes</taxon>
        <taxon>Trematoda</taxon>
        <taxon>Digenea</taxon>
        <taxon>Plagiorchiida</taxon>
        <taxon>Troglotremata</taxon>
        <taxon>Troglotrematidae</taxon>
        <taxon>Paragonimus</taxon>
    </lineage>
</organism>
<comment type="caution">
    <text evidence="3">Lacks conserved residue(s) required for the propagation of feature annotation.</text>
</comment>
<dbReference type="CDD" id="cd00041">
    <property type="entry name" value="CUB"/>
    <property type="match status" value="1"/>
</dbReference>
<evidence type="ECO:0000256" key="2">
    <source>
        <dbReference type="ARBA" id="ARBA00023157"/>
    </source>
</evidence>
<gene>
    <name evidence="5" type="ORF">DEA37_0012005</name>
</gene>
<protein>
    <recommendedName>
        <fullName evidence="4">CUB domain-containing protein</fullName>
    </recommendedName>
</protein>
<dbReference type="SUPFAM" id="SSF49854">
    <property type="entry name" value="Spermadhesin, CUB domain"/>
    <property type="match status" value="1"/>
</dbReference>
<name>A0A5J4N7H2_9TREM</name>
<feature type="domain" description="CUB" evidence="4">
    <location>
        <begin position="43"/>
        <end position="157"/>
    </location>
</feature>
<dbReference type="InterPro" id="IPR000859">
    <property type="entry name" value="CUB_dom"/>
</dbReference>
<dbReference type="Gene3D" id="2.60.120.290">
    <property type="entry name" value="Spermadhesin, CUB domain"/>
    <property type="match status" value="1"/>
</dbReference>
<dbReference type="Pfam" id="PF00431">
    <property type="entry name" value="CUB"/>
    <property type="match status" value="1"/>
</dbReference>
<reference evidence="5 6" key="1">
    <citation type="journal article" date="2019" name="Gigascience">
        <title>Whole-genome sequence of the oriental lung fluke Paragonimus westermani.</title>
        <authorList>
            <person name="Oey H."/>
            <person name="Zakrzewski M."/>
            <person name="Narain K."/>
            <person name="Devi K.R."/>
            <person name="Agatsuma T."/>
            <person name="Nawaratna S."/>
            <person name="Gobert G.N."/>
            <person name="Jones M.K."/>
            <person name="Ragan M.A."/>
            <person name="McManus D.P."/>
            <person name="Krause L."/>
        </authorList>
    </citation>
    <scope>NUCLEOTIDE SEQUENCE [LARGE SCALE GENOMIC DNA]</scope>
    <source>
        <strain evidence="5 6">IND2009</strain>
    </source>
</reference>
<evidence type="ECO:0000256" key="3">
    <source>
        <dbReference type="PROSITE-ProRule" id="PRU00059"/>
    </source>
</evidence>
<dbReference type="InterPro" id="IPR035914">
    <property type="entry name" value="Sperma_CUB_dom_sf"/>
</dbReference>
<evidence type="ECO:0000313" key="5">
    <source>
        <dbReference type="EMBL" id="KAA3671428.1"/>
    </source>
</evidence>
<comment type="caution">
    <text evidence="5">The sequence shown here is derived from an EMBL/GenBank/DDBJ whole genome shotgun (WGS) entry which is preliminary data.</text>
</comment>
<dbReference type="SMART" id="SM00042">
    <property type="entry name" value="CUB"/>
    <property type="match status" value="1"/>
</dbReference>
<dbReference type="PANTHER" id="PTHR24251">
    <property type="entry name" value="OVOCHYMASE-RELATED"/>
    <property type="match status" value="1"/>
</dbReference>
<proteinExistence type="predicted"/>
<dbReference type="Proteomes" id="UP000324629">
    <property type="component" value="Unassembled WGS sequence"/>
</dbReference>
<feature type="disulfide bond" evidence="3">
    <location>
        <begin position="43"/>
        <end position="70"/>
    </location>
</feature>
<keyword evidence="1" id="KW-0677">Repeat</keyword>
<dbReference type="PROSITE" id="PS01180">
    <property type="entry name" value="CUB"/>
    <property type="match status" value="1"/>
</dbReference>
<evidence type="ECO:0000259" key="4">
    <source>
        <dbReference type="PROSITE" id="PS01180"/>
    </source>
</evidence>
<accession>A0A5J4N7H2</accession>
<sequence>MGNTIVFRKESVFEFIPPVKSTGNQLVVVTTGASLIGQYSTDCNLEFVGESRDEFGNSWYSETYPAFSFCNWQITVAPEERIFLDFPSVSIENTQLSGRFYDMVLIFDGPTCASSVIGMLSGTTPINYTSTGNQLAIMFITDDSVQDTGFVARYTPGEE</sequence>
<evidence type="ECO:0000313" key="6">
    <source>
        <dbReference type="Proteomes" id="UP000324629"/>
    </source>
</evidence>
<evidence type="ECO:0000256" key="1">
    <source>
        <dbReference type="ARBA" id="ARBA00022737"/>
    </source>
</evidence>
<keyword evidence="6" id="KW-1185">Reference proteome</keyword>